<reference evidence="1" key="1">
    <citation type="submission" date="2018-07" db="EMBL/GenBank/DDBJ databases">
        <authorList>
            <consortium name="Genoscope - CEA"/>
            <person name="William W."/>
        </authorList>
    </citation>
    <scope>NUCLEOTIDE SEQUENCE</scope>
    <source>
        <strain evidence="1">IK1</strain>
    </source>
</reference>
<dbReference type="AlphaFoldDB" id="A0A653A7F0"/>
<protein>
    <submittedName>
        <fullName evidence="1">Uncharacterized protein</fullName>
    </submittedName>
</protein>
<evidence type="ECO:0000313" key="1">
    <source>
        <dbReference type="EMBL" id="VBB43981.1"/>
    </source>
</evidence>
<accession>A0A653A7F0</accession>
<proteinExistence type="predicted"/>
<dbReference type="EMBL" id="UPXX01000027">
    <property type="protein sequence ID" value="VBB43981.1"/>
    <property type="molecule type" value="Genomic_DNA"/>
</dbReference>
<gene>
    <name evidence="1" type="ORF">TRIP_B330164</name>
</gene>
<organism evidence="1">
    <name type="scientific">Uncultured Desulfatiglans sp</name>
    <dbReference type="NCBI Taxonomy" id="1748965"/>
    <lineage>
        <taxon>Bacteria</taxon>
        <taxon>Pseudomonadati</taxon>
        <taxon>Thermodesulfobacteriota</taxon>
        <taxon>Desulfobacteria</taxon>
        <taxon>Desulfatiglandales</taxon>
        <taxon>Desulfatiglandaceae</taxon>
        <taxon>Desulfatiglans</taxon>
        <taxon>environmental samples</taxon>
    </lineage>
</organism>
<name>A0A653A7F0_UNCDX</name>
<sequence>MTNATGRHADEALPLTGNGVRECDEAERLLLGIQACQCFKDHRFHVGRLSIIRHPARNLYP</sequence>